<evidence type="ECO:0000256" key="15">
    <source>
        <dbReference type="PIRSR" id="PIRSR601508-1"/>
    </source>
</evidence>
<evidence type="ECO:0000256" key="2">
    <source>
        <dbReference type="ARBA" id="ARBA00022448"/>
    </source>
</evidence>
<evidence type="ECO:0000256" key="12">
    <source>
        <dbReference type="ARBA" id="ARBA00023286"/>
    </source>
</evidence>
<accession>A0A8B8D743</accession>
<evidence type="ECO:0000256" key="18">
    <source>
        <dbReference type="SAM" id="Phobius"/>
    </source>
</evidence>
<feature type="site" description="Crucial to convey clamshell closure to channel opening" evidence="16">
    <location>
        <position position="691"/>
    </location>
</feature>
<dbReference type="Proteomes" id="UP000694844">
    <property type="component" value="Chromosome 3"/>
</dbReference>
<evidence type="ECO:0000256" key="6">
    <source>
        <dbReference type="ARBA" id="ARBA00023018"/>
    </source>
</evidence>
<reference evidence="22" key="1">
    <citation type="submission" date="2025-08" db="UniProtKB">
        <authorList>
            <consortium name="RefSeq"/>
        </authorList>
    </citation>
    <scope>IDENTIFICATION</scope>
    <source>
        <tissue evidence="22">Whole sample</tissue>
    </source>
</reference>
<evidence type="ECO:0000313" key="22">
    <source>
        <dbReference type="RefSeq" id="XP_022323440.1"/>
    </source>
</evidence>
<dbReference type="OrthoDB" id="5984008at2759"/>
<feature type="binding site" evidence="15">
    <location>
        <position position="713"/>
    </location>
    <ligand>
        <name>L-glutamate</name>
        <dbReference type="ChEBI" id="CHEBI:29985"/>
    </ligand>
</feature>
<dbReference type="SMART" id="SM00079">
    <property type="entry name" value="PBPe"/>
    <property type="match status" value="1"/>
</dbReference>
<dbReference type="SUPFAM" id="SSF53850">
    <property type="entry name" value="Periplasmic binding protein-like II"/>
    <property type="match status" value="1"/>
</dbReference>
<evidence type="ECO:0000256" key="8">
    <source>
        <dbReference type="ARBA" id="ARBA00023136"/>
    </source>
</evidence>
<dbReference type="InterPro" id="IPR001320">
    <property type="entry name" value="Iontro_rcpt_C"/>
</dbReference>
<evidence type="ECO:0000256" key="17">
    <source>
        <dbReference type="PIRSR" id="PIRSR601508-3"/>
    </source>
</evidence>
<protein>
    <submittedName>
        <fullName evidence="22">Glutamate receptor 2-like</fullName>
    </submittedName>
</protein>
<evidence type="ECO:0000256" key="3">
    <source>
        <dbReference type="ARBA" id="ARBA00022475"/>
    </source>
</evidence>
<evidence type="ECO:0000256" key="1">
    <source>
        <dbReference type="ARBA" id="ARBA00004651"/>
    </source>
</evidence>
<dbReference type="PANTHER" id="PTHR18966">
    <property type="entry name" value="IONOTROPIC GLUTAMATE RECEPTOR"/>
    <property type="match status" value="1"/>
</dbReference>
<gene>
    <name evidence="22" type="primary">LOC111124655</name>
</gene>
<keyword evidence="9" id="KW-0675">Receptor</keyword>
<dbReference type="InterPro" id="IPR015683">
    <property type="entry name" value="Ionotropic_Glu_rcpt"/>
</dbReference>
<name>A0A8B8D743_CRAVI</name>
<keyword evidence="10" id="KW-0325">Glycoprotein</keyword>
<dbReference type="Pfam" id="PF00060">
    <property type="entry name" value="Lig_chan"/>
    <property type="match status" value="1"/>
</dbReference>
<dbReference type="Gene3D" id="3.40.50.2300">
    <property type="match status" value="2"/>
</dbReference>
<evidence type="ECO:0000256" key="7">
    <source>
        <dbReference type="ARBA" id="ARBA00023065"/>
    </source>
</evidence>
<evidence type="ECO:0000259" key="20">
    <source>
        <dbReference type="SMART" id="SM00918"/>
    </source>
</evidence>
<feature type="binding site" evidence="15">
    <location>
        <position position="543"/>
    </location>
    <ligand>
        <name>L-glutamate</name>
        <dbReference type="ChEBI" id="CHEBI:29985"/>
    </ligand>
</feature>
<dbReference type="GeneID" id="111124655"/>
<dbReference type="KEGG" id="cvn:111124655"/>
<dbReference type="InterPro" id="IPR019594">
    <property type="entry name" value="Glu/Gly-bd"/>
</dbReference>
<dbReference type="InterPro" id="IPR001828">
    <property type="entry name" value="ANF_lig-bd_rcpt"/>
</dbReference>
<dbReference type="GO" id="GO:0045211">
    <property type="term" value="C:postsynaptic membrane"/>
    <property type="evidence" value="ECO:0007669"/>
    <property type="project" value="UniProtKB-SubCell"/>
</dbReference>
<organism evidence="21 22">
    <name type="scientific">Crassostrea virginica</name>
    <name type="common">Eastern oyster</name>
    <dbReference type="NCBI Taxonomy" id="6565"/>
    <lineage>
        <taxon>Eukaryota</taxon>
        <taxon>Metazoa</taxon>
        <taxon>Spiralia</taxon>
        <taxon>Lophotrochozoa</taxon>
        <taxon>Mollusca</taxon>
        <taxon>Bivalvia</taxon>
        <taxon>Autobranchia</taxon>
        <taxon>Pteriomorphia</taxon>
        <taxon>Ostreida</taxon>
        <taxon>Ostreoidea</taxon>
        <taxon>Ostreidae</taxon>
        <taxon>Crassostrea</taxon>
    </lineage>
</organism>
<evidence type="ECO:0000256" key="14">
    <source>
        <dbReference type="ARBA" id="ARBA00034100"/>
    </source>
</evidence>
<dbReference type="AlphaFoldDB" id="A0A8B8D743"/>
<dbReference type="Gene3D" id="3.40.190.10">
    <property type="entry name" value="Periplasmic binding protein-like II"/>
    <property type="match status" value="2"/>
</dbReference>
<dbReference type="SUPFAM" id="SSF53822">
    <property type="entry name" value="Periplasmic binding protein-like I"/>
    <property type="match status" value="1"/>
</dbReference>
<feature type="binding site" evidence="15">
    <location>
        <position position="712"/>
    </location>
    <ligand>
        <name>L-glutamate</name>
        <dbReference type="ChEBI" id="CHEBI:29985"/>
    </ligand>
</feature>
<dbReference type="PRINTS" id="PR00177">
    <property type="entry name" value="NMDARECEPTOR"/>
</dbReference>
<keyword evidence="13" id="KW-0407">Ion channel</keyword>
<keyword evidence="8 18" id="KW-0472">Membrane</keyword>
<feature type="disulfide bond" evidence="17">
    <location>
        <begin position="91"/>
        <end position="350"/>
    </location>
</feature>
<evidence type="ECO:0000256" key="13">
    <source>
        <dbReference type="ARBA" id="ARBA00023303"/>
    </source>
</evidence>
<evidence type="ECO:0000313" key="21">
    <source>
        <dbReference type="Proteomes" id="UP000694844"/>
    </source>
</evidence>
<feature type="binding site" evidence="15">
    <location>
        <position position="548"/>
    </location>
    <ligand>
        <name>L-glutamate</name>
        <dbReference type="ChEBI" id="CHEBI:29985"/>
    </ligand>
</feature>
<dbReference type="FunFam" id="1.10.287.70:FF:000105">
    <property type="entry name" value="Eye-enriched kainate receptor, isoform A"/>
    <property type="match status" value="1"/>
</dbReference>
<feature type="domain" description="Ionotropic glutamate receptor C-terminal" evidence="19">
    <location>
        <begin position="439"/>
        <end position="827"/>
    </location>
</feature>
<dbReference type="Pfam" id="PF01094">
    <property type="entry name" value="ANF_receptor"/>
    <property type="match status" value="1"/>
</dbReference>
<dbReference type="FunFam" id="3.40.190.10:FF:000024">
    <property type="entry name" value="Glutamate receptor, ionotropic, delta 1"/>
    <property type="match status" value="1"/>
</dbReference>
<keyword evidence="12" id="KW-1071">Ligand-gated ion channel</keyword>
<keyword evidence="17" id="KW-1015">Disulfide bond</keyword>
<sequence>MNPKCILTGYILTLFTSFMESNVQSNVVKIGFIVHKELEDAAKLWNAVRYKMKKLENSVGIAGIQIQALEEEEKDFLFDTEDIVELHQNVCRKIGEGAKALVFVGTSKSTMAMHSISDALSIPVLTPLSTKHSQSQSEFIVSLRPSLNRPIIDVIERNGWNRIFYLFDSDEGLLRLQSLFRELGERHMRNDVIIRSHRITNLFDSYELLRSVDRQELNCSSLYPCPCPRPIILDLSTVAAFNETRKQIIDVGMNRDQYHYILANLGADELDLSSFKYGGMNVTGFSIKDPTYEENIQQSDCYSFSGLCPLNHKLTLVMDTLEFLSRAVNSRPKFSQDMTMYPAPSTSGSCEVSDLHRSFGREFLEIIKNTKVKSFSNTGTGTLALDINGNRKDYMLEVKFFTFNSSRLEKVGIWQETGLSTKLQYCNPSTVPVVSNNKTWIITTIVGEPFVQELKVKEGNLISQQGVVMINGKLYEGFCIEVAEKIKERYERLEGKGPGSFNYKFKLVDDNNFGSPNKTVGTWNGMIGELLEQKADMAIASLTITRARQRVVDFTKPFMKIGISIMIKKPDKQKPGVFSFMEPLDSMVWVCVSLAFTGVSLVLFFIGRWSPYEWRAEASRKEISVTNAFTLSNTLWFSLGALMQQGSDIFPRSISGRIVGSAWWFFTLILISSYTANLAAFLTIERLIPPIQGVEDLVKSKDVEYGTFRGGSTEAFFEMSQVPIYRQMYEYMKANEEKVMVDSDKEGYERVRQSKGDYAYLVESPKNDYQNQKKPCNTMKVGENLDHKGYGIATPPNSVLRKDLNLVVLMLREEGELHKLQRKWWFDKGECGTMDSKDTSKSPLTLSNVSGIFHILIGGLVLSMLVSLFEYSVHRLRKQHKLRLQKQVDAPRPAIKIEKKNPLEVLKAAGYTGICDETVSYTFNPPEQLTTFESGKNTEL</sequence>
<keyword evidence="3" id="KW-1003">Cell membrane</keyword>
<dbReference type="Gene3D" id="1.10.287.70">
    <property type="match status" value="1"/>
</dbReference>
<evidence type="ECO:0000256" key="5">
    <source>
        <dbReference type="ARBA" id="ARBA00022989"/>
    </source>
</evidence>
<keyword evidence="11" id="KW-0628">Postsynaptic cell membrane</keyword>
<keyword evidence="21" id="KW-1185">Reference proteome</keyword>
<keyword evidence="7" id="KW-0406">Ion transport</keyword>
<feature type="domain" description="Ionotropic glutamate receptor L-glutamate and glycine-binding" evidence="20">
    <location>
        <begin position="466"/>
        <end position="532"/>
    </location>
</feature>
<evidence type="ECO:0000256" key="4">
    <source>
        <dbReference type="ARBA" id="ARBA00022692"/>
    </source>
</evidence>
<feature type="disulfide bond" evidence="17">
    <location>
        <begin position="776"/>
        <end position="831"/>
    </location>
</feature>
<feature type="transmembrane region" description="Helical" evidence="18">
    <location>
        <begin position="851"/>
        <end position="873"/>
    </location>
</feature>
<keyword evidence="6" id="KW-0770">Synapse</keyword>
<keyword evidence="2" id="KW-0813">Transport</keyword>
<dbReference type="FunFam" id="3.40.190.10:FF:000087">
    <property type="entry name" value="glutamate receptor 4 isoform X2"/>
    <property type="match status" value="1"/>
</dbReference>
<dbReference type="Pfam" id="PF10613">
    <property type="entry name" value="Lig_chan-Glu_bd"/>
    <property type="match status" value="1"/>
</dbReference>
<dbReference type="GO" id="GO:0038023">
    <property type="term" value="F:signaling receptor activity"/>
    <property type="evidence" value="ECO:0007669"/>
    <property type="project" value="InterPro"/>
</dbReference>
<evidence type="ECO:0000259" key="19">
    <source>
        <dbReference type="SMART" id="SM00079"/>
    </source>
</evidence>
<feature type="binding site" evidence="15">
    <location>
        <position position="763"/>
    </location>
    <ligand>
        <name>L-glutamate</name>
        <dbReference type="ChEBI" id="CHEBI:29985"/>
    </ligand>
</feature>
<comment type="subcellular location">
    <subcellularLocation>
        <location evidence="1">Cell membrane</location>
        <topology evidence="1">Multi-pass membrane protein</topology>
    </subcellularLocation>
    <subcellularLocation>
        <location evidence="14">Postsynaptic cell membrane</location>
    </subcellularLocation>
</comment>
<evidence type="ECO:0000256" key="10">
    <source>
        <dbReference type="ARBA" id="ARBA00023180"/>
    </source>
</evidence>
<keyword evidence="5 18" id="KW-1133">Transmembrane helix</keyword>
<dbReference type="SMART" id="SM00918">
    <property type="entry name" value="Lig_chan-Glu_bd"/>
    <property type="match status" value="1"/>
</dbReference>
<feature type="transmembrane region" description="Helical" evidence="18">
    <location>
        <begin position="587"/>
        <end position="606"/>
    </location>
</feature>
<dbReference type="InterPro" id="IPR001508">
    <property type="entry name" value="Iono_Glu_rcpt_met"/>
</dbReference>
<dbReference type="RefSeq" id="XP_022323440.1">
    <property type="nucleotide sequence ID" value="XM_022467732.1"/>
</dbReference>
<proteinExistence type="predicted"/>
<feature type="transmembrane region" description="Helical" evidence="18">
    <location>
        <begin position="662"/>
        <end position="682"/>
    </location>
</feature>
<dbReference type="GO" id="GO:0015276">
    <property type="term" value="F:ligand-gated monoatomic ion channel activity"/>
    <property type="evidence" value="ECO:0007669"/>
    <property type="project" value="InterPro"/>
</dbReference>
<evidence type="ECO:0000256" key="9">
    <source>
        <dbReference type="ARBA" id="ARBA00023170"/>
    </source>
</evidence>
<dbReference type="InterPro" id="IPR028082">
    <property type="entry name" value="Peripla_BP_I"/>
</dbReference>
<keyword evidence="4 18" id="KW-0812">Transmembrane</keyword>
<evidence type="ECO:0000256" key="16">
    <source>
        <dbReference type="PIRSR" id="PIRSR601508-2"/>
    </source>
</evidence>
<evidence type="ECO:0000256" key="11">
    <source>
        <dbReference type="ARBA" id="ARBA00023257"/>
    </source>
</evidence>